<sequence length="96" mass="11368">MTIVLDNFFSNQTVIQEVRLINKKLFNPEAIKIILILFHFDQVTLVSKTGRIYVQLGTQRSGTRNQKLVLQIKKVNYLKVKSQQEVHWAHRRSQKY</sequence>
<proteinExistence type="predicted"/>
<organism evidence="1 2">
    <name type="scientific">Cuscuta campestris</name>
    <dbReference type="NCBI Taxonomy" id="132261"/>
    <lineage>
        <taxon>Eukaryota</taxon>
        <taxon>Viridiplantae</taxon>
        <taxon>Streptophyta</taxon>
        <taxon>Embryophyta</taxon>
        <taxon>Tracheophyta</taxon>
        <taxon>Spermatophyta</taxon>
        <taxon>Magnoliopsida</taxon>
        <taxon>eudicotyledons</taxon>
        <taxon>Gunneridae</taxon>
        <taxon>Pentapetalae</taxon>
        <taxon>asterids</taxon>
        <taxon>lamiids</taxon>
        <taxon>Solanales</taxon>
        <taxon>Convolvulaceae</taxon>
        <taxon>Cuscuteae</taxon>
        <taxon>Cuscuta</taxon>
        <taxon>Cuscuta subgen. Grammica</taxon>
        <taxon>Cuscuta sect. Cleistogrammica</taxon>
    </lineage>
</organism>
<dbReference type="Proteomes" id="UP000595140">
    <property type="component" value="Unassembled WGS sequence"/>
</dbReference>
<protein>
    <submittedName>
        <fullName evidence="1">Uncharacterized protein</fullName>
    </submittedName>
</protein>
<reference evidence="1 2" key="1">
    <citation type="submission" date="2018-04" db="EMBL/GenBank/DDBJ databases">
        <authorList>
            <person name="Vogel A."/>
        </authorList>
    </citation>
    <scope>NUCLEOTIDE SEQUENCE [LARGE SCALE GENOMIC DNA]</scope>
</reference>
<keyword evidence="2" id="KW-1185">Reference proteome</keyword>
<gene>
    <name evidence="1" type="ORF">CCAM_LOCUS1611</name>
</gene>
<dbReference type="EMBL" id="OOIL02000049">
    <property type="protein sequence ID" value="VFQ59835.1"/>
    <property type="molecule type" value="Genomic_DNA"/>
</dbReference>
<name>A0A484K5N2_9ASTE</name>
<accession>A0A484K5N2</accession>
<dbReference type="AlphaFoldDB" id="A0A484K5N2"/>
<evidence type="ECO:0000313" key="2">
    <source>
        <dbReference type="Proteomes" id="UP000595140"/>
    </source>
</evidence>
<evidence type="ECO:0000313" key="1">
    <source>
        <dbReference type="EMBL" id="VFQ59835.1"/>
    </source>
</evidence>